<evidence type="ECO:0000256" key="3">
    <source>
        <dbReference type="ARBA" id="ARBA00022606"/>
    </source>
</evidence>
<feature type="transmembrane region" description="Helical" evidence="10">
    <location>
        <begin position="125"/>
        <end position="147"/>
    </location>
</feature>
<dbReference type="GO" id="GO:0005549">
    <property type="term" value="F:odorant binding"/>
    <property type="evidence" value="ECO:0007669"/>
    <property type="project" value="InterPro"/>
</dbReference>
<evidence type="ECO:0000256" key="8">
    <source>
        <dbReference type="ARBA" id="ARBA00023170"/>
    </source>
</evidence>
<keyword evidence="2" id="KW-1003">Cell membrane</keyword>
<feature type="transmembrane region" description="Helical" evidence="10">
    <location>
        <begin position="29"/>
        <end position="50"/>
    </location>
</feature>
<keyword evidence="7 10" id="KW-0472">Membrane</keyword>
<keyword evidence="3 10" id="KW-0716">Sensory transduction</keyword>
<feature type="transmembrane region" description="Helical" evidence="10">
    <location>
        <begin position="259"/>
        <end position="279"/>
    </location>
</feature>
<keyword evidence="9 10" id="KW-0807">Transducer</keyword>
<dbReference type="GO" id="GO:0007165">
    <property type="term" value="P:signal transduction"/>
    <property type="evidence" value="ECO:0007669"/>
    <property type="project" value="UniProtKB-KW"/>
</dbReference>
<comment type="caution">
    <text evidence="11">The sequence shown here is derived from an EMBL/GenBank/DDBJ whole genome shotgun (WGS) entry which is preliminary data.</text>
</comment>
<evidence type="ECO:0000256" key="1">
    <source>
        <dbReference type="ARBA" id="ARBA00004651"/>
    </source>
</evidence>
<dbReference type="Proteomes" id="UP001461498">
    <property type="component" value="Unassembled WGS sequence"/>
</dbReference>
<keyword evidence="5 10" id="KW-0552">Olfaction</keyword>
<dbReference type="PANTHER" id="PTHR21137:SF35">
    <property type="entry name" value="ODORANT RECEPTOR 19A-RELATED"/>
    <property type="match status" value="1"/>
</dbReference>
<keyword evidence="6 10" id="KW-1133">Transmembrane helix</keyword>
<sequence length="387" mass="45094">MDPSYLLVLLTRYGGVNPYKGIKKKLISAYHLLIAVILISGTVLIVYTIYMSGKTEHITRFGFFGISGSLIIPKAVTFCYYEKVITETIRSVIKMVKKRDNTIYVERFKSASRYGWIGYHYMSRLLFIAFALYFISPLIVDICIMWFTNSKKPLFLPEPNVDYLLSENPTRSLSFYLITTFNVIWILCLLYPTYSYLIQLYMVILYINCELNIITENILVWGNSYKKFKTTDEQLASFKQIIRDHQEVLRIMEGLRKAIGFPFLSRCILVPIIMVMLIMATLKQLKNDVSLAFIAFLGFIVAVPNELLCCWIGEMLQSTSLAVNESLYEIPWYQMNSKVKKDLLFMMFKTQQPIMIHYKGYGCLNLKTFMEIMNNAYSLFMFFNTFS</sequence>
<comment type="similarity">
    <text evidence="10">Belongs to the insect chemoreceptor superfamily. Heteromeric odorant receptor channel (TC 1.A.69) family.</text>
</comment>
<evidence type="ECO:0000256" key="4">
    <source>
        <dbReference type="ARBA" id="ARBA00022692"/>
    </source>
</evidence>
<evidence type="ECO:0000313" key="11">
    <source>
        <dbReference type="EMBL" id="KAK9512695.1"/>
    </source>
</evidence>
<dbReference type="PANTHER" id="PTHR21137">
    <property type="entry name" value="ODORANT RECEPTOR"/>
    <property type="match status" value="1"/>
</dbReference>
<dbReference type="InterPro" id="IPR004117">
    <property type="entry name" value="7tm6_olfct_rcpt"/>
</dbReference>
<reference evidence="11 12" key="1">
    <citation type="submission" date="2022-12" db="EMBL/GenBank/DDBJ databases">
        <title>Chromosome-level genome assembly of true bugs.</title>
        <authorList>
            <person name="Ma L."/>
            <person name="Li H."/>
        </authorList>
    </citation>
    <scope>NUCLEOTIDE SEQUENCE [LARGE SCALE GENOMIC DNA]</scope>
    <source>
        <strain evidence="11">Lab_2022b</strain>
    </source>
</reference>
<dbReference type="AlphaFoldDB" id="A0AAW1DRZ8"/>
<keyword evidence="12" id="KW-1185">Reference proteome</keyword>
<evidence type="ECO:0000256" key="2">
    <source>
        <dbReference type="ARBA" id="ARBA00022475"/>
    </source>
</evidence>
<evidence type="ECO:0000313" key="12">
    <source>
        <dbReference type="Proteomes" id="UP001461498"/>
    </source>
</evidence>
<protein>
    <recommendedName>
        <fullName evidence="10">Odorant receptor</fullName>
    </recommendedName>
</protein>
<evidence type="ECO:0000256" key="5">
    <source>
        <dbReference type="ARBA" id="ARBA00022725"/>
    </source>
</evidence>
<proteinExistence type="inferred from homology"/>
<evidence type="ECO:0000256" key="10">
    <source>
        <dbReference type="RuleBase" id="RU351113"/>
    </source>
</evidence>
<accession>A0AAW1DRZ8</accession>
<keyword evidence="4 10" id="KW-0812">Transmembrane</keyword>
<comment type="caution">
    <text evidence="10">Lacks conserved residue(s) required for the propagation of feature annotation.</text>
</comment>
<comment type="subcellular location">
    <subcellularLocation>
        <location evidence="1 10">Cell membrane</location>
        <topology evidence="1 10">Multi-pass membrane protein</topology>
    </subcellularLocation>
</comment>
<evidence type="ECO:0000256" key="6">
    <source>
        <dbReference type="ARBA" id="ARBA00022989"/>
    </source>
</evidence>
<feature type="transmembrane region" description="Helical" evidence="10">
    <location>
        <begin position="173"/>
        <end position="192"/>
    </location>
</feature>
<dbReference type="GO" id="GO:0004984">
    <property type="term" value="F:olfactory receptor activity"/>
    <property type="evidence" value="ECO:0007669"/>
    <property type="project" value="InterPro"/>
</dbReference>
<name>A0AAW1DRZ8_9HEMI</name>
<feature type="transmembrane region" description="Helical" evidence="10">
    <location>
        <begin position="62"/>
        <end position="81"/>
    </location>
</feature>
<gene>
    <name evidence="11" type="ORF">O3M35_001067</name>
</gene>
<evidence type="ECO:0000256" key="9">
    <source>
        <dbReference type="ARBA" id="ARBA00023224"/>
    </source>
</evidence>
<organism evidence="11 12">
    <name type="scientific">Rhynocoris fuscipes</name>
    <dbReference type="NCBI Taxonomy" id="488301"/>
    <lineage>
        <taxon>Eukaryota</taxon>
        <taxon>Metazoa</taxon>
        <taxon>Ecdysozoa</taxon>
        <taxon>Arthropoda</taxon>
        <taxon>Hexapoda</taxon>
        <taxon>Insecta</taxon>
        <taxon>Pterygota</taxon>
        <taxon>Neoptera</taxon>
        <taxon>Paraneoptera</taxon>
        <taxon>Hemiptera</taxon>
        <taxon>Heteroptera</taxon>
        <taxon>Panheteroptera</taxon>
        <taxon>Cimicomorpha</taxon>
        <taxon>Reduviidae</taxon>
        <taxon>Harpactorinae</taxon>
        <taxon>Harpactorini</taxon>
        <taxon>Rhynocoris</taxon>
    </lineage>
</organism>
<dbReference type="EMBL" id="JAPXFL010000001">
    <property type="protein sequence ID" value="KAK9512695.1"/>
    <property type="molecule type" value="Genomic_DNA"/>
</dbReference>
<feature type="transmembrane region" description="Helical" evidence="10">
    <location>
        <begin position="291"/>
        <end position="312"/>
    </location>
</feature>
<dbReference type="GO" id="GO:0005886">
    <property type="term" value="C:plasma membrane"/>
    <property type="evidence" value="ECO:0007669"/>
    <property type="project" value="UniProtKB-SubCell"/>
</dbReference>
<keyword evidence="8 10" id="KW-0675">Receptor</keyword>
<dbReference type="Pfam" id="PF02949">
    <property type="entry name" value="7tm_6"/>
    <property type="match status" value="1"/>
</dbReference>
<evidence type="ECO:0000256" key="7">
    <source>
        <dbReference type="ARBA" id="ARBA00023136"/>
    </source>
</evidence>